<keyword evidence="2" id="KW-0479">Metal-binding</keyword>
<dbReference type="Gene3D" id="2.60.40.200">
    <property type="entry name" value="Superoxide dismutase, copper/zinc binding domain"/>
    <property type="match status" value="1"/>
</dbReference>
<comment type="cofactor">
    <cofactor evidence="2">
        <name>Cu cation</name>
        <dbReference type="ChEBI" id="CHEBI:23378"/>
    </cofactor>
    <text evidence="2">Binds 1 copper ion per subunit.</text>
</comment>
<dbReference type="SUPFAM" id="SSF49329">
    <property type="entry name" value="Cu,Zn superoxide dismutase-like"/>
    <property type="match status" value="1"/>
</dbReference>
<keyword evidence="3" id="KW-0732">Signal</keyword>
<comment type="cofactor">
    <cofactor evidence="2">
        <name>Zn(2+)</name>
        <dbReference type="ChEBI" id="CHEBI:29105"/>
    </cofactor>
    <text evidence="2">Binds 1 zinc ion per subunit.</text>
</comment>
<comment type="caution">
    <text evidence="5">The sequence shown here is derived from an EMBL/GenBank/DDBJ whole genome shotgun (WGS) entry which is preliminary data.</text>
</comment>
<dbReference type="InterPro" id="IPR001424">
    <property type="entry name" value="SOD_Cu_Zn_dom"/>
</dbReference>
<comment type="catalytic activity">
    <reaction evidence="2">
        <text>2 superoxide + 2 H(+) = H2O2 + O2</text>
        <dbReference type="Rhea" id="RHEA:20696"/>
        <dbReference type="ChEBI" id="CHEBI:15378"/>
        <dbReference type="ChEBI" id="CHEBI:15379"/>
        <dbReference type="ChEBI" id="CHEBI:16240"/>
        <dbReference type="ChEBI" id="CHEBI:18421"/>
        <dbReference type="EC" id="1.15.1.1"/>
    </reaction>
</comment>
<dbReference type="AlphaFoldDB" id="A0A151Y154"/>
<evidence type="ECO:0000313" key="5">
    <source>
        <dbReference type="EMBL" id="KYQ71771.1"/>
    </source>
</evidence>
<proteinExistence type="inferred from homology"/>
<keyword evidence="2" id="KW-0560">Oxidoreductase</keyword>
<evidence type="ECO:0000256" key="3">
    <source>
        <dbReference type="SAM" id="SignalP"/>
    </source>
</evidence>
<dbReference type="Pfam" id="PF00080">
    <property type="entry name" value="Sod_Cu"/>
    <property type="match status" value="1"/>
</dbReference>
<dbReference type="STRING" id="1806892.AZH43_13155"/>
<dbReference type="PANTHER" id="PTHR10003">
    <property type="entry name" value="SUPEROXIDE DISMUTASE CU-ZN -RELATED"/>
    <property type="match status" value="1"/>
</dbReference>
<comment type="similarity">
    <text evidence="1 2">Belongs to the Cu-Zn superoxide dismutase family.</text>
</comment>
<sequence>MISPLLKLKLGAACALTALFAAGCSTTATLPTADNEQTITVNAVSAQGIGAGIGTISLRDSAAGLVITTNLSQLPPGPHGFHIHEKGSCDPAMKDGKAGAALAAGSHYNPNHAPNHGNPLTGHMGDLPLLNVAADGTAKVTVLAPRIKAADVQNLAIMVHAGGDNYSDTPKPLGGGGDRIACGVIQ</sequence>
<feature type="domain" description="Superoxide dismutase copper/zinc binding" evidence="4">
    <location>
        <begin position="54"/>
        <end position="185"/>
    </location>
</feature>
<dbReference type="EMBL" id="LUAW01000022">
    <property type="protein sequence ID" value="KYQ71771.1"/>
    <property type="molecule type" value="Genomic_DNA"/>
</dbReference>
<comment type="function">
    <text evidence="2">Destroys radicals which are normally produced within the cells and which are toxic to biological systems.</text>
</comment>
<dbReference type="PROSITE" id="PS00087">
    <property type="entry name" value="SOD_CU_ZN_1"/>
    <property type="match status" value="1"/>
</dbReference>
<name>A0A151Y154_9GAMM</name>
<dbReference type="OrthoDB" id="5431326at2"/>
<dbReference type="PROSITE" id="PS00332">
    <property type="entry name" value="SOD_CU_ZN_2"/>
    <property type="match status" value="1"/>
</dbReference>
<evidence type="ECO:0000256" key="1">
    <source>
        <dbReference type="ARBA" id="ARBA00010457"/>
    </source>
</evidence>
<protein>
    <recommendedName>
        <fullName evidence="2">Superoxide dismutase [Cu-Zn]</fullName>
        <ecNumber evidence="2">1.15.1.1</ecNumber>
    </recommendedName>
</protein>
<dbReference type="InterPro" id="IPR024134">
    <property type="entry name" value="SOD_Cu/Zn_/chaperone"/>
</dbReference>
<dbReference type="InterPro" id="IPR036423">
    <property type="entry name" value="SOD-like_Cu/Zn_dom_sf"/>
</dbReference>
<dbReference type="RefSeq" id="WP_067669231.1">
    <property type="nucleotide sequence ID" value="NZ_CBCSIK010000004.1"/>
</dbReference>
<evidence type="ECO:0000313" key="6">
    <source>
        <dbReference type="Proteomes" id="UP000076276"/>
    </source>
</evidence>
<evidence type="ECO:0000259" key="4">
    <source>
        <dbReference type="Pfam" id="PF00080"/>
    </source>
</evidence>
<keyword evidence="6" id="KW-1185">Reference proteome</keyword>
<dbReference type="GO" id="GO:0005507">
    <property type="term" value="F:copper ion binding"/>
    <property type="evidence" value="ECO:0007669"/>
    <property type="project" value="InterPro"/>
</dbReference>
<dbReference type="NCBIfam" id="NF007628">
    <property type="entry name" value="PRK10290.1"/>
    <property type="match status" value="1"/>
</dbReference>
<evidence type="ECO:0000256" key="2">
    <source>
        <dbReference type="RuleBase" id="RU000393"/>
    </source>
</evidence>
<feature type="signal peptide" evidence="3">
    <location>
        <begin position="1"/>
        <end position="27"/>
    </location>
</feature>
<keyword evidence="2" id="KW-0186">Copper</keyword>
<dbReference type="Proteomes" id="UP000076276">
    <property type="component" value="Unassembled WGS sequence"/>
</dbReference>
<dbReference type="EC" id="1.15.1.1" evidence="2"/>
<gene>
    <name evidence="5" type="ORF">AZH43_13155</name>
</gene>
<dbReference type="GO" id="GO:0004784">
    <property type="term" value="F:superoxide dismutase activity"/>
    <property type="evidence" value="ECO:0007669"/>
    <property type="project" value="UniProtKB-EC"/>
</dbReference>
<feature type="chain" id="PRO_5007592124" description="Superoxide dismutase [Cu-Zn]" evidence="3">
    <location>
        <begin position="28"/>
        <end position="186"/>
    </location>
</feature>
<dbReference type="InterPro" id="IPR018152">
    <property type="entry name" value="SOD_Cu/Zn_BS"/>
</dbReference>
<keyword evidence="2" id="KW-0862">Zinc</keyword>
<dbReference type="PROSITE" id="PS51257">
    <property type="entry name" value="PROKAR_LIPOPROTEIN"/>
    <property type="match status" value="1"/>
</dbReference>
<organism evidence="5 6">
    <name type="scientific">Acinetobacter pragensis</name>
    <dbReference type="NCBI Taxonomy" id="1806892"/>
    <lineage>
        <taxon>Bacteria</taxon>
        <taxon>Pseudomonadati</taxon>
        <taxon>Pseudomonadota</taxon>
        <taxon>Gammaproteobacteria</taxon>
        <taxon>Moraxellales</taxon>
        <taxon>Moraxellaceae</taxon>
        <taxon>Acinetobacter</taxon>
    </lineage>
</organism>
<reference evidence="5 6" key="1">
    <citation type="submission" date="2016-03" db="EMBL/GenBank/DDBJ databases">
        <title>Acinetobacter genomospecies 28 strain ANC 4149.</title>
        <authorList>
            <person name="Radolfova-Krizova L."/>
            <person name="Nemec A."/>
        </authorList>
    </citation>
    <scope>NUCLEOTIDE SEQUENCE [LARGE SCALE GENOMIC DNA]</scope>
    <source>
        <strain evidence="5 6">ANC 4149</strain>
    </source>
</reference>
<accession>A0A151Y154</accession>